<evidence type="ECO:0000313" key="3">
    <source>
        <dbReference type="EMBL" id="KAF6216383.1"/>
    </source>
</evidence>
<evidence type="ECO:0000256" key="1">
    <source>
        <dbReference type="SAM" id="Coils"/>
    </source>
</evidence>
<evidence type="ECO:0000256" key="2">
    <source>
        <dbReference type="SAM" id="MobiDB-lite"/>
    </source>
</evidence>
<feature type="compositionally biased region" description="Low complexity" evidence="2">
    <location>
        <begin position="768"/>
        <end position="780"/>
    </location>
</feature>
<proteinExistence type="predicted"/>
<dbReference type="EMBL" id="WIXP02000001">
    <property type="protein sequence ID" value="KAF6216383.1"/>
    <property type="molecule type" value="Genomic_DNA"/>
</dbReference>
<gene>
    <name evidence="3" type="ORF">GE061_000725</name>
</gene>
<feature type="compositionally biased region" description="Basic and acidic residues" evidence="2">
    <location>
        <begin position="758"/>
        <end position="767"/>
    </location>
</feature>
<feature type="region of interest" description="Disordered" evidence="2">
    <location>
        <begin position="475"/>
        <end position="555"/>
    </location>
</feature>
<feature type="region of interest" description="Disordered" evidence="2">
    <location>
        <begin position="598"/>
        <end position="617"/>
    </location>
</feature>
<keyword evidence="4" id="KW-1185">Reference proteome</keyword>
<organism evidence="3 4">
    <name type="scientific">Apolygus lucorum</name>
    <name type="common">Small green plant bug</name>
    <name type="synonym">Lygocoris lucorum</name>
    <dbReference type="NCBI Taxonomy" id="248454"/>
    <lineage>
        <taxon>Eukaryota</taxon>
        <taxon>Metazoa</taxon>
        <taxon>Ecdysozoa</taxon>
        <taxon>Arthropoda</taxon>
        <taxon>Hexapoda</taxon>
        <taxon>Insecta</taxon>
        <taxon>Pterygota</taxon>
        <taxon>Neoptera</taxon>
        <taxon>Paraneoptera</taxon>
        <taxon>Hemiptera</taxon>
        <taxon>Heteroptera</taxon>
        <taxon>Panheteroptera</taxon>
        <taxon>Cimicomorpha</taxon>
        <taxon>Miridae</taxon>
        <taxon>Mirini</taxon>
        <taxon>Apolygus</taxon>
    </lineage>
</organism>
<feature type="compositionally biased region" description="Basic and acidic residues" evidence="2">
    <location>
        <begin position="799"/>
        <end position="821"/>
    </location>
</feature>
<feature type="region of interest" description="Disordered" evidence="2">
    <location>
        <begin position="758"/>
        <end position="821"/>
    </location>
</feature>
<accession>A0A8S9Y5D8</accession>
<comment type="caution">
    <text evidence="3">The sequence shown here is derived from an EMBL/GenBank/DDBJ whole genome shotgun (WGS) entry which is preliminary data.</text>
</comment>
<feature type="coiled-coil region" evidence="1">
    <location>
        <begin position="657"/>
        <end position="684"/>
    </location>
</feature>
<name>A0A8S9Y5D8_APOLU</name>
<dbReference type="Proteomes" id="UP000466442">
    <property type="component" value="Linkage Group LG1"/>
</dbReference>
<protein>
    <submittedName>
        <fullName evidence="3">Uncharacterized protein</fullName>
    </submittedName>
</protein>
<reference evidence="3" key="1">
    <citation type="journal article" date="2021" name="Mol. Ecol. Resour.">
        <title>Apolygus lucorum genome provides insights into omnivorousness and mesophyll feeding.</title>
        <authorList>
            <person name="Liu Y."/>
            <person name="Liu H."/>
            <person name="Wang H."/>
            <person name="Huang T."/>
            <person name="Liu B."/>
            <person name="Yang B."/>
            <person name="Yin L."/>
            <person name="Li B."/>
            <person name="Zhang Y."/>
            <person name="Zhang S."/>
            <person name="Jiang F."/>
            <person name="Zhang X."/>
            <person name="Ren Y."/>
            <person name="Wang B."/>
            <person name="Wang S."/>
            <person name="Lu Y."/>
            <person name="Wu K."/>
            <person name="Fan W."/>
            <person name="Wang G."/>
        </authorList>
    </citation>
    <scope>NUCLEOTIDE SEQUENCE</scope>
    <source>
        <strain evidence="3">12Hb</strain>
    </source>
</reference>
<feature type="coiled-coil region" evidence="1">
    <location>
        <begin position="1087"/>
        <end position="1114"/>
    </location>
</feature>
<feature type="region of interest" description="Disordered" evidence="2">
    <location>
        <begin position="102"/>
        <end position="122"/>
    </location>
</feature>
<keyword evidence="1" id="KW-0175">Coiled coil</keyword>
<evidence type="ECO:0000313" key="4">
    <source>
        <dbReference type="Proteomes" id="UP000466442"/>
    </source>
</evidence>
<feature type="compositionally biased region" description="Polar residues" evidence="2">
    <location>
        <begin position="598"/>
        <end position="614"/>
    </location>
</feature>
<sequence length="1121" mass="128503">MNGIWGLLDDIPRISTIPDCAHVETFVDKEGFGHWLEGVPTLQNVARVEDIDGDLISKPTQKILKLLLSSKHCGAPCDETTKVDDDDHAEGLLRCFNWPEASAQEQPSQLAKDEGEEPDGGDLLKLLDEKDEQFLKPSVPGHNILLDFVKRSKWCVQGQVLSEALQFTIKNHKAQMIGKLMDDCSRARSYQDEIVAYLNSLNDKSIEISSFFGELLQIYHEMKPQLNELNHIKKVFQRVSRKHSVPGLSQHIERMDVFQFEQQDGGSADYLEDLIRTRSIFAESFQDLSYCKISMEKVFESCKHLGFSTSFNRTQYNIWRTFFSWKSQENELPGDDAVQEDPQSYFRGNLKEEIFQIATDLYVIGITVYLMTRSLLLRLKSLYDTALYIKKQYRVYKVCSIKLQLLENSLENCIKEWINYEKILLHFKNKDMYKSYRSPNLSSLRNLVPYEYIGWEIPLIASKADKILLRKVKKRSATHHSKSQGGHSPLSPPPRVSGASDKRRAHVRRKESDAIRFGAGAQDSDEEVTINTKRRASKVSPRTKADLETGEQQKKQKYLKNKSLFDVSLEDFAKHLEERSEKELMEEMRNPDLASTLQEQSLDASQNSGVSPENNADDDIKMRFCENPIYTNVSHLIDQDEQIKSLEKEYYEKLLSLMRAKEDFRKYKSEISNVRTQMTSLSEEYSTIKKYIVSRDEAHLITNFSLMADTIMETKIHHEIESRNLSAEVKRSLRLIKKGKYDDVEWLMSRLEAVKDQSRLSDEEQLSKKSSSASEQLKSSNHSGLRNVSSKSTTNASNFDEKSMEKLDEKQETSDDVDTKIDESLKDSEIKMQKIDKMVAMVLSLGDGKMSYNLCETHSQSVPPFCCLQEYFKTSILVQVGNDPKGNEVSLDAEPSVTKSDSDAASGLLVNEEELGQILSNFKTTKRDPDCEFPSDVDEQEFETSSHQSSFKMDATLGSWTDSELEEVVDSGTYSSQGKLNPAIETLMENKQEIIRLLTHKYIMEKCGELFIDQHTAQSSFESADGSDHLTMLKTSAERELVEHRQELMSLYDECSAGAHGISEADSKSRKQSLYEARLRSEQLMEIRVLKSRIKEKMNSVEELENELERLRLRKYPTFDH</sequence>
<feature type="compositionally biased region" description="Basic and acidic residues" evidence="2">
    <location>
        <begin position="543"/>
        <end position="554"/>
    </location>
</feature>
<feature type="compositionally biased region" description="Polar residues" evidence="2">
    <location>
        <begin position="781"/>
        <end position="798"/>
    </location>
</feature>
<dbReference type="AlphaFoldDB" id="A0A8S9Y5D8"/>